<comment type="caution">
    <text evidence="2">The sequence shown here is derived from an EMBL/GenBank/DDBJ whole genome shotgun (WGS) entry which is preliminary data.</text>
</comment>
<sequence>MQNVQAEYAFSHHQSKEYNRGGEGAYKSIEKKTKLKEP</sequence>
<proteinExistence type="predicted"/>
<evidence type="ECO:0000313" key="3">
    <source>
        <dbReference type="Proteomes" id="UP000003915"/>
    </source>
</evidence>
<accession>A0A6C8H6K3</accession>
<dbReference type="EMBL" id="AFCV01000409">
    <property type="protein sequence ID" value="EHC93787.1"/>
    <property type="molecule type" value="Genomic_DNA"/>
</dbReference>
<gene>
    <name evidence="2" type="ORF">LTSEUGA_1486</name>
</gene>
<protein>
    <submittedName>
        <fullName evidence="2">Uncharacterized protein</fullName>
    </submittedName>
</protein>
<evidence type="ECO:0000313" key="2">
    <source>
        <dbReference type="EMBL" id="EHC93787.1"/>
    </source>
</evidence>
<name>A0A6C8H6K3_SALET</name>
<feature type="region of interest" description="Disordered" evidence="1">
    <location>
        <begin position="1"/>
        <end position="38"/>
    </location>
</feature>
<feature type="compositionally biased region" description="Basic and acidic residues" evidence="1">
    <location>
        <begin position="28"/>
        <end position="38"/>
    </location>
</feature>
<organism evidence="2 3">
    <name type="scientific">Salmonella enterica subsp. enterica serovar Uganda str. R8-3404</name>
    <dbReference type="NCBI Taxonomy" id="913083"/>
    <lineage>
        <taxon>Bacteria</taxon>
        <taxon>Pseudomonadati</taxon>
        <taxon>Pseudomonadota</taxon>
        <taxon>Gammaproteobacteria</taxon>
        <taxon>Enterobacterales</taxon>
        <taxon>Enterobacteriaceae</taxon>
        <taxon>Salmonella</taxon>
    </lineage>
</organism>
<evidence type="ECO:0000256" key="1">
    <source>
        <dbReference type="SAM" id="MobiDB-lite"/>
    </source>
</evidence>
<reference evidence="2 3" key="1">
    <citation type="journal article" date="2011" name="BMC Genomics">
        <title>Genome sequencing reveals diversification of virulence factor content and possible host adaptation in distinct subpopulations of Salmonella enterica.</title>
        <authorList>
            <person name="den Bakker H.C."/>
            <person name="Moreno Switt A.I."/>
            <person name="Govoni G."/>
            <person name="Cummings C.A."/>
            <person name="Ranieri M.L."/>
            <person name="Degoricija L."/>
            <person name="Hoelzer K."/>
            <person name="Rodriguez-Rivera L.D."/>
            <person name="Brown S."/>
            <person name="Bolchacova E."/>
            <person name="Furtado M.R."/>
            <person name="Wiedmann M."/>
        </authorList>
    </citation>
    <scope>NUCLEOTIDE SEQUENCE [LARGE SCALE GENOMIC DNA]</scope>
    <source>
        <strain evidence="2 3">R8-3404</strain>
    </source>
</reference>
<dbReference type="AlphaFoldDB" id="A0A6C8H6K3"/>
<dbReference type="Proteomes" id="UP000003915">
    <property type="component" value="Unassembled WGS sequence"/>
</dbReference>